<sequence>FFHSLQQNISLMGDFLSRFASSAQEAATKDCLEHCTHRFLFMCGRLRGRTEGLETYHCFPTLQIVFEHHRNGWFKTYVAIDKERNIQIQLVGQKDRAITLGLHFSPCRIDAFIRRVMDVHKAIPRLLLRCPDTKVIIKAENTREMHIDMEQFSDIHEYVQYMAMTDIFQSLTVGIIDAWSMTIAYATKFTHPIVLHGKSVVNSKVGLLYPRL</sequence>
<dbReference type="AlphaFoldDB" id="A0A8C3FPV9"/>
<evidence type="ECO:0000313" key="2">
    <source>
        <dbReference type="Ensembl" id="ENSCPBP00000012404.1"/>
    </source>
</evidence>
<proteinExistence type="predicted"/>
<dbReference type="Pfam" id="PF24536">
    <property type="entry name" value="NXPE4_C"/>
    <property type="match status" value="1"/>
</dbReference>
<protein>
    <recommendedName>
        <fullName evidence="1">NXPE C-terminal domain-containing protein</fullName>
    </recommendedName>
</protein>
<dbReference type="PANTHER" id="PTHR16165">
    <property type="entry name" value="NXPE FAMILY MEMBER"/>
    <property type="match status" value="1"/>
</dbReference>
<reference evidence="2" key="1">
    <citation type="submission" date="2025-08" db="UniProtKB">
        <authorList>
            <consortium name="Ensembl"/>
        </authorList>
    </citation>
    <scope>IDENTIFICATION</scope>
</reference>
<evidence type="ECO:0000313" key="3">
    <source>
        <dbReference type="Proteomes" id="UP000694380"/>
    </source>
</evidence>
<dbReference type="Ensembl" id="ENSCPBT00000014775.1">
    <property type="protein sequence ID" value="ENSCPBP00000012404.1"/>
    <property type="gene ID" value="ENSCPBG00000009357.1"/>
</dbReference>
<feature type="domain" description="NXPE C-terminal" evidence="1">
    <location>
        <begin position="97"/>
        <end position="193"/>
    </location>
</feature>
<accession>A0A8C3FPV9</accession>
<keyword evidence="3" id="KW-1185">Reference proteome</keyword>
<name>A0A8C3FPV9_CHRPI</name>
<evidence type="ECO:0000259" key="1">
    <source>
        <dbReference type="Pfam" id="PF24536"/>
    </source>
</evidence>
<dbReference type="PANTHER" id="PTHR16165:SF3">
    <property type="entry name" value="NXPE FAMILY MEMBER 1"/>
    <property type="match status" value="1"/>
</dbReference>
<organism evidence="2 3">
    <name type="scientific">Chrysemys picta bellii</name>
    <name type="common">Western painted turtle</name>
    <name type="synonym">Emys bellii</name>
    <dbReference type="NCBI Taxonomy" id="8478"/>
    <lineage>
        <taxon>Eukaryota</taxon>
        <taxon>Metazoa</taxon>
        <taxon>Chordata</taxon>
        <taxon>Craniata</taxon>
        <taxon>Vertebrata</taxon>
        <taxon>Euteleostomi</taxon>
        <taxon>Archelosauria</taxon>
        <taxon>Testudinata</taxon>
        <taxon>Testudines</taxon>
        <taxon>Cryptodira</taxon>
        <taxon>Durocryptodira</taxon>
        <taxon>Testudinoidea</taxon>
        <taxon>Emydidae</taxon>
        <taxon>Chrysemys</taxon>
    </lineage>
</organism>
<dbReference type="Proteomes" id="UP000694380">
    <property type="component" value="Unplaced"/>
</dbReference>
<dbReference type="GeneTree" id="ENSGT00950000182866"/>
<reference evidence="2" key="2">
    <citation type="submission" date="2025-09" db="UniProtKB">
        <authorList>
            <consortium name="Ensembl"/>
        </authorList>
    </citation>
    <scope>IDENTIFICATION</scope>
</reference>
<dbReference type="InterPro" id="IPR057106">
    <property type="entry name" value="NXPE4_C"/>
</dbReference>